<organism evidence="7 8">
    <name type="scientific">Streptomyces rochei</name>
    <name type="common">Streptomyces parvullus</name>
    <dbReference type="NCBI Taxonomy" id="1928"/>
    <lineage>
        <taxon>Bacteria</taxon>
        <taxon>Bacillati</taxon>
        <taxon>Actinomycetota</taxon>
        <taxon>Actinomycetes</taxon>
        <taxon>Kitasatosporales</taxon>
        <taxon>Streptomycetaceae</taxon>
        <taxon>Streptomyces</taxon>
        <taxon>Streptomyces rochei group</taxon>
    </lineage>
</organism>
<feature type="transmembrane region" description="Helical" evidence="6">
    <location>
        <begin position="279"/>
        <end position="296"/>
    </location>
</feature>
<keyword evidence="2" id="KW-1003">Cell membrane</keyword>
<feature type="transmembrane region" description="Helical" evidence="6">
    <location>
        <begin position="109"/>
        <end position="129"/>
    </location>
</feature>
<dbReference type="InterPro" id="IPR036259">
    <property type="entry name" value="MFS_trans_sf"/>
</dbReference>
<feature type="transmembrane region" description="Helical" evidence="6">
    <location>
        <begin position="223"/>
        <end position="242"/>
    </location>
</feature>
<evidence type="ECO:0000256" key="1">
    <source>
        <dbReference type="ARBA" id="ARBA00004651"/>
    </source>
</evidence>
<dbReference type="RefSeq" id="WP_306692281.1">
    <property type="nucleotide sequence ID" value="NZ_CP121271.1"/>
</dbReference>
<evidence type="ECO:0000256" key="4">
    <source>
        <dbReference type="ARBA" id="ARBA00022989"/>
    </source>
</evidence>
<feature type="transmembrane region" description="Helical" evidence="6">
    <location>
        <begin position="302"/>
        <end position="319"/>
    </location>
</feature>
<feature type="transmembrane region" description="Helical" evidence="6">
    <location>
        <begin position="248"/>
        <end position="267"/>
    </location>
</feature>
<dbReference type="Gene3D" id="1.20.1250.20">
    <property type="entry name" value="MFS general substrate transporter like domains"/>
    <property type="match status" value="1"/>
</dbReference>
<dbReference type="GO" id="GO:0005886">
    <property type="term" value="C:plasma membrane"/>
    <property type="evidence" value="ECO:0007669"/>
    <property type="project" value="UniProtKB-SubCell"/>
</dbReference>
<proteinExistence type="predicted"/>
<name>A0AAX3ZKE5_STRRO</name>
<evidence type="ECO:0000256" key="6">
    <source>
        <dbReference type="SAM" id="Phobius"/>
    </source>
</evidence>
<reference evidence="7" key="1">
    <citation type="submission" date="2023-03" db="EMBL/GenBank/DDBJ databases">
        <title>Borrelidin-producing and root-colonizing Streptomyces rochei is a potent biopesticide for soil-borne oomycete-caused plant diseases.</title>
        <authorList>
            <person name="Zhou D."/>
            <person name="Wang X."/>
            <person name="Navarro-Munoz J.C."/>
            <person name="Li W."/>
            <person name="Li J."/>
            <person name="Jiu M."/>
            <person name="Deng S."/>
            <person name="Ye Y."/>
            <person name="Daly P."/>
            <person name="Wei L."/>
        </authorList>
    </citation>
    <scope>NUCLEOTIDE SEQUENCE</scope>
    <source>
        <strain evidence="7">JK1</strain>
    </source>
</reference>
<gene>
    <name evidence="7" type="ORF">P7W03_15600</name>
</gene>
<dbReference type="InterPro" id="IPR011701">
    <property type="entry name" value="MFS"/>
</dbReference>
<comment type="subcellular location">
    <subcellularLocation>
        <location evidence="1">Cell membrane</location>
        <topology evidence="1">Multi-pass membrane protein</topology>
    </subcellularLocation>
</comment>
<protein>
    <submittedName>
        <fullName evidence="7">MFS transporter</fullName>
    </submittedName>
</protein>
<keyword evidence="5 6" id="KW-0472">Membrane</keyword>
<dbReference type="GO" id="GO:0022857">
    <property type="term" value="F:transmembrane transporter activity"/>
    <property type="evidence" value="ECO:0007669"/>
    <property type="project" value="InterPro"/>
</dbReference>
<dbReference type="Proteomes" id="UP001231701">
    <property type="component" value="Chromosome"/>
</dbReference>
<feature type="transmembrane region" description="Helical" evidence="6">
    <location>
        <begin position="50"/>
        <end position="72"/>
    </location>
</feature>
<dbReference type="PANTHER" id="PTHR23513">
    <property type="entry name" value="INTEGRAL MEMBRANE EFFLUX PROTEIN-RELATED"/>
    <property type="match status" value="1"/>
</dbReference>
<feature type="transmembrane region" description="Helical" evidence="6">
    <location>
        <begin position="174"/>
        <end position="191"/>
    </location>
</feature>
<dbReference type="PANTHER" id="PTHR23513:SF11">
    <property type="entry name" value="STAPHYLOFERRIN A TRANSPORTER"/>
    <property type="match status" value="1"/>
</dbReference>
<dbReference type="EMBL" id="CP121271">
    <property type="protein sequence ID" value="WMC86898.1"/>
    <property type="molecule type" value="Genomic_DNA"/>
</dbReference>
<feature type="transmembrane region" description="Helical" evidence="6">
    <location>
        <begin position="21"/>
        <end position="44"/>
    </location>
</feature>
<evidence type="ECO:0000313" key="7">
    <source>
        <dbReference type="EMBL" id="WMC86898.1"/>
    </source>
</evidence>
<evidence type="ECO:0000256" key="3">
    <source>
        <dbReference type="ARBA" id="ARBA00022692"/>
    </source>
</evidence>
<dbReference type="GeneID" id="90943478"/>
<dbReference type="CDD" id="cd06173">
    <property type="entry name" value="MFS_MefA_like"/>
    <property type="match status" value="1"/>
</dbReference>
<accession>A0AAX3ZKE5</accession>
<feature type="transmembrane region" description="Helical" evidence="6">
    <location>
        <begin position="84"/>
        <end position="103"/>
    </location>
</feature>
<dbReference type="Pfam" id="PF07690">
    <property type="entry name" value="MFS_1"/>
    <property type="match status" value="1"/>
</dbReference>
<dbReference type="SUPFAM" id="SSF103473">
    <property type="entry name" value="MFS general substrate transporter"/>
    <property type="match status" value="1"/>
</dbReference>
<keyword evidence="3 6" id="KW-0812">Transmembrane</keyword>
<evidence type="ECO:0000256" key="5">
    <source>
        <dbReference type="ARBA" id="ARBA00023136"/>
    </source>
</evidence>
<feature type="transmembrane region" description="Helical" evidence="6">
    <location>
        <begin position="149"/>
        <end position="168"/>
    </location>
</feature>
<evidence type="ECO:0000256" key="2">
    <source>
        <dbReference type="ARBA" id="ARBA00022475"/>
    </source>
</evidence>
<dbReference type="AlphaFoldDB" id="A0AAX3ZKE5"/>
<evidence type="ECO:0000313" key="8">
    <source>
        <dbReference type="Proteomes" id="UP001231701"/>
    </source>
</evidence>
<keyword evidence="4 6" id="KW-1133">Transmembrane helix</keyword>
<sequence>MPDTSRTSYTALFRTPEFRPLFLSSAAGVAARTVGGLALGTLVFRATDSPLLSALSMFGPALAQVAGATLFLSGADRLPPRAALTGLSLAFAVTTAALALPGLSVPAMLAVVLVQGLIASVGGGVRWGLLHEILPEGGYLTGRSLFNMMHGLTQIAGYAAGGFLVAVLSPRLCLLLAAGLYGAAAGLTLLLSRRPPRTAGRPSVTATRRANARLWSARPRRHVYLALWIPNGLIVGCESLYVSYDPGAAGTLFACAALGMLAGDITVGRLLPPRLRPRLGVPLLVLLAAPYLALFLRPPLPVTAVLVAVASVGFGASLVQQERLVALTPDDLTGHALGLHSAGMLTAQGLAAALAGTVAQFTSPATAMTATALASLAVTLTLTVASRRDAGADGGLLPRPAARDARAA</sequence>